<dbReference type="SUPFAM" id="SSF53756">
    <property type="entry name" value="UDP-Glycosyltransferase/glycogen phosphorylase"/>
    <property type="match status" value="1"/>
</dbReference>
<dbReference type="EMBL" id="AP026867">
    <property type="protein sequence ID" value="BDS09654.1"/>
    <property type="molecule type" value="Genomic_DNA"/>
</dbReference>
<sequence length="361" mass="41258">MKVLFVSRPTIFSIPGGDTIQMQFTAKYLRQLGVEVDILSDSLTPQYEEYDLVHYFNITRPAVILDSIRASSKPYILSPIFVDYGFYRHLNQKKLFCFLTRMFGSDGIEYLKTIAKHLFKDEKIPYIPYLWLGQKKSIQKILKNAACLLPNSLSENARLQASYQVERPFTVIPNGVDLNKFKTTAKPIRQKKQLICVARIEPMKNQLNLIKAIQGSDYQLKIIGDSAPNHNNYYQECKKTAGENVEFIARIPQEELVAHYLTAEVHILPSWFETTGLVSLEAAYLGCKVVISPKGDTKDYFKDYAYYCQPDSPESIRAAIDQAVEAAYSPLLRNLIIKEYNWQNAAKLTYTAYSNILNTKG</sequence>
<dbReference type="InterPro" id="IPR001296">
    <property type="entry name" value="Glyco_trans_1"/>
</dbReference>
<dbReference type="Proteomes" id="UP001060919">
    <property type="component" value="Chromosome"/>
</dbReference>
<accession>A0A915VMS6</accession>
<evidence type="ECO:0000259" key="1">
    <source>
        <dbReference type="Pfam" id="PF00534"/>
    </source>
</evidence>
<organism evidence="2 3">
    <name type="scientific">Aureispira anguillae</name>
    <dbReference type="NCBI Taxonomy" id="2864201"/>
    <lineage>
        <taxon>Bacteria</taxon>
        <taxon>Pseudomonadati</taxon>
        <taxon>Bacteroidota</taxon>
        <taxon>Saprospiria</taxon>
        <taxon>Saprospirales</taxon>
        <taxon>Saprospiraceae</taxon>
        <taxon>Aureispira</taxon>
    </lineage>
</organism>
<dbReference type="GO" id="GO:0016757">
    <property type="term" value="F:glycosyltransferase activity"/>
    <property type="evidence" value="ECO:0007669"/>
    <property type="project" value="InterPro"/>
</dbReference>
<name>A0A915VMS6_9BACT</name>
<dbReference type="CDD" id="cd03801">
    <property type="entry name" value="GT4_PimA-like"/>
    <property type="match status" value="1"/>
</dbReference>
<proteinExistence type="predicted"/>
<dbReference type="Gene3D" id="3.40.50.2000">
    <property type="entry name" value="Glycogen Phosphorylase B"/>
    <property type="match status" value="2"/>
</dbReference>
<dbReference type="PANTHER" id="PTHR45947">
    <property type="entry name" value="SULFOQUINOVOSYL TRANSFERASE SQD2"/>
    <property type="match status" value="1"/>
</dbReference>
<reference evidence="2" key="1">
    <citation type="submission" date="2022-09" db="EMBL/GenBank/DDBJ databases">
        <title>Aureispira anguillicida sp. nov., isolated from Leptocephalus of Japanese eel Anguilla japonica.</title>
        <authorList>
            <person name="Yuasa K."/>
            <person name="Mekata T."/>
            <person name="Ikunari K."/>
        </authorList>
    </citation>
    <scope>NUCLEOTIDE SEQUENCE</scope>
    <source>
        <strain evidence="2">EL160426</strain>
    </source>
</reference>
<evidence type="ECO:0000313" key="3">
    <source>
        <dbReference type="Proteomes" id="UP001060919"/>
    </source>
</evidence>
<dbReference type="KEGG" id="aup:AsAng_0003580"/>
<evidence type="ECO:0000313" key="2">
    <source>
        <dbReference type="EMBL" id="BDS09654.1"/>
    </source>
</evidence>
<gene>
    <name evidence="2" type="ORF">AsAng_0003580</name>
</gene>
<dbReference type="PANTHER" id="PTHR45947:SF3">
    <property type="entry name" value="SULFOQUINOVOSYL TRANSFERASE SQD2"/>
    <property type="match status" value="1"/>
</dbReference>
<dbReference type="AlphaFoldDB" id="A0A915VMS6"/>
<dbReference type="Pfam" id="PF00534">
    <property type="entry name" value="Glycos_transf_1"/>
    <property type="match status" value="1"/>
</dbReference>
<feature type="domain" description="Glycosyl transferase family 1" evidence="1">
    <location>
        <begin position="189"/>
        <end position="334"/>
    </location>
</feature>
<dbReference type="RefSeq" id="WP_264791024.1">
    <property type="nucleotide sequence ID" value="NZ_AP026867.1"/>
</dbReference>
<dbReference type="InterPro" id="IPR050194">
    <property type="entry name" value="Glycosyltransferase_grp1"/>
</dbReference>
<keyword evidence="3" id="KW-1185">Reference proteome</keyword>
<protein>
    <submittedName>
        <fullName evidence="2">Glycosyltransferase family 4 protein</fullName>
    </submittedName>
</protein>